<feature type="domain" description="HTH asnC-type" evidence="4">
    <location>
        <begin position="1"/>
        <end position="62"/>
    </location>
</feature>
<dbReference type="OrthoDB" id="34294at2"/>
<gene>
    <name evidence="5" type="ORF">DJ90_2493</name>
    <name evidence="6" type="ORF">GNQ08_22635</name>
</gene>
<dbReference type="InterPro" id="IPR036390">
    <property type="entry name" value="WH_DNA-bd_sf"/>
</dbReference>
<dbReference type="Pfam" id="PF01037">
    <property type="entry name" value="AsnC_trans_reg"/>
    <property type="match status" value="1"/>
</dbReference>
<dbReference type="InterPro" id="IPR011991">
    <property type="entry name" value="ArsR-like_HTH"/>
</dbReference>
<dbReference type="PATRIC" id="fig|44252.3.peg.853"/>
<dbReference type="EMBL" id="WNZZ01000022">
    <property type="protein sequence ID" value="MUG25168.1"/>
    <property type="molecule type" value="Genomic_DNA"/>
</dbReference>
<dbReference type="Proteomes" id="UP000029278">
    <property type="component" value="Unassembled WGS sequence"/>
</dbReference>
<evidence type="ECO:0000313" key="7">
    <source>
        <dbReference type="Proteomes" id="UP000029278"/>
    </source>
</evidence>
<keyword evidence="2" id="KW-0238">DNA-binding</keyword>
<evidence type="ECO:0000256" key="2">
    <source>
        <dbReference type="ARBA" id="ARBA00023125"/>
    </source>
</evidence>
<dbReference type="PANTHER" id="PTHR30154">
    <property type="entry name" value="LEUCINE-RESPONSIVE REGULATORY PROTEIN"/>
    <property type="match status" value="1"/>
</dbReference>
<dbReference type="GO" id="GO:0005829">
    <property type="term" value="C:cytosol"/>
    <property type="evidence" value="ECO:0007669"/>
    <property type="project" value="TreeGrafter"/>
</dbReference>
<dbReference type="InterPro" id="IPR011008">
    <property type="entry name" value="Dimeric_a/b-barrel"/>
</dbReference>
<dbReference type="GO" id="GO:0043565">
    <property type="term" value="F:sequence-specific DNA binding"/>
    <property type="evidence" value="ECO:0007669"/>
    <property type="project" value="InterPro"/>
</dbReference>
<dbReference type="InterPro" id="IPR019887">
    <property type="entry name" value="Tscrpt_reg_AsnC/Lrp_C"/>
</dbReference>
<dbReference type="EMBL" id="JMQA01000012">
    <property type="protein sequence ID" value="KFN11147.1"/>
    <property type="molecule type" value="Genomic_DNA"/>
</dbReference>
<dbReference type="InterPro" id="IPR019888">
    <property type="entry name" value="Tscrpt_reg_AsnC-like"/>
</dbReference>
<dbReference type="PANTHER" id="PTHR30154:SF34">
    <property type="entry name" value="TRANSCRIPTIONAL REGULATOR AZLB"/>
    <property type="match status" value="1"/>
</dbReference>
<dbReference type="Gene3D" id="1.10.10.10">
    <property type="entry name" value="Winged helix-like DNA-binding domain superfamily/Winged helix DNA-binding domain"/>
    <property type="match status" value="1"/>
</dbReference>
<dbReference type="AlphaFoldDB" id="A0A090ZKM0"/>
<dbReference type="HOGENOM" id="CLU_091233_3_0_9"/>
<dbReference type="Proteomes" id="UP000442469">
    <property type="component" value="Unassembled WGS sequence"/>
</dbReference>
<dbReference type="GO" id="GO:0043200">
    <property type="term" value="P:response to amino acid"/>
    <property type="evidence" value="ECO:0007669"/>
    <property type="project" value="TreeGrafter"/>
</dbReference>
<evidence type="ECO:0000313" key="5">
    <source>
        <dbReference type="EMBL" id="KFN11147.1"/>
    </source>
</evidence>
<evidence type="ECO:0000256" key="3">
    <source>
        <dbReference type="ARBA" id="ARBA00023163"/>
    </source>
</evidence>
<dbReference type="PROSITE" id="PS50956">
    <property type="entry name" value="HTH_ASNC_2"/>
    <property type="match status" value="1"/>
</dbReference>
<dbReference type="InterPro" id="IPR000485">
    <property type="entry name" value="AsnC-type_HTH_dom"/>
</dbReference>
<dbReference type="STRING" id="44252.DJ90_2493"/>
<dbReference type="Gene3D" id="3.30.70.920">
    <property type="match status" value="1"/>
</dbReference>
<dbReference type="SMART" id="SM00344">
    <property type="entry name" value="HTH_ASNC"/>
    <property type="match status" value="1"/>
</dbReference>
<comment type="caution">
    <text evidence="5">The sequence shown here is derived from an EMBL/GenBank/DDBJ whole genome shotgun (WGS) entry which is preliminary data.</text>
</comment>
<dbReference type="SUPFAM" id="SSF54909">
    <property type="entry name" value="Dimeric alpha+beta barrel"/>
    <property type="match status" value="1"/>
</dbReference>
<dbReference type="GeneID" id="77012132"/>
<dbReference type="Pfam" id="PF13412">
    <property type="entry name" value="HTH_24"/>
    <property type="match status" value="1"/>
</dbReference>
<name>A0A090ZKM0_PAEMA</name>
<dbReference type="CDD" id="cd00090">
    <property type="entry name" value="HTH_ARSR"/>
    <property type="match status" value="1"/>
</dbReference>
<keyword evidence="3" id="KW-0804">Transcription</keyword>
<reference evidence="5 7" key="1">
    <citation type="submission" date="2014-04" db="EMBL/GenBank/DDBJ databases">
        <authorList>
            <person name="Bishop-Lilly K.A."/>
            <person name="Broomall S.M."/>
            <person name="Chain P.S."/>
            <person name="Chertkov O."/>
            <person name="Coyne S.R."/>
            <person name="Daligault H.E."/>
            <person name="Davenport K.W."/>
            <person name="Erkkila T."/>
            <person name="Frey K.G."/>
            <person name="Gibbons H.S."/>
            <person name="Gu W."/>
            <person name="Jaissle J."/>
            <person name="Johnson S.L."/>
            <person name="Koroleva G.I."/>
            <person name="Ladner J.T."/>
            <person name="Lo C.-C."/>
            <person name="Minogue T.D."/>
            <person name="Munk C."/>
            <person name="Palacios G.F."/>
            <person name="Redden C.L."/>
            <person name="Rosenzweig C.N."/>
            <person name="Scholz M.B."/>
            <person name="Teshima H."/>
            <person name="Xu Y."/>
        </authorList>
    </citation>
    <scope>NUCLEOTIDE SEQUENCE [LARGE SCALE GENOMIC DNA]</scope>
    <source>
        <strain evidence="5 7">8244</strain>
    </source>
</reference>
<keyword evidence="7" id="KW-1185">Reference proteome</keyword>
<evidence type="ECO:0000313" key="8">
    <source>
        <dbReference type="Proteomes" id="UP000442469"/>
    </source>
</evidence>
<dbReference type="RefSeq" id="WP_036620800.1">
    <property type="nucleotide sequence ID" value="NZ_BGML01000005.1"/>
</dbReference>
<organism evidence="5 7">
    <name type="scientific">Paenibacillus macerans</name>
    <name type="common">Bacillus macerans</name>
    <dbReference type="NCBI Taxonomy" id="44252"/>
    <lineage>
        <taxon>Bacteria</taxon>
        <taxon>Bacillati</taxon>
        <taxon>Bacillota</taxon>
        <taxon>Bacilli</taxon>
        <taxon>Bacillales</taxon>
        <taxon>Paenibacillaceae</taxon>
        <taxon>Paenibacillus</taxon>
    </lineage>
</organism>
<dbReference type="PRINTS" id="PR00033">
    <property type="entry name" value="HTHASNC"/>
</dbReference>
<dbReference type="SUPFAM" id="SSF46785">
    <property type="entry name" value="Winged helix' DNA-binding domain"/>
    <property type="match status" value="1"/>
</dbReference>
<keyword evidence="1" id="KW-0805">Transcription regulation</keyword>
<evidence type="ECO:0000259" key="4">
    <source>
        <dbReference type="PROSITE" id="PS50956"/>
    </source>
</evidence>
<evidence type="ECO:0000313" key="6">
    <source>
        <dbReference type="EMBL" id="MUG25168.1"/>
    </source>
</evidence>
<dbReference type="InterPro" id="IPR036388">
    <property type="entry name" value="WH-like_DNA-bd_sf"/>
</dbReference>
<sequence>MDEIDLQILQILKANSRTTSSDISKMIHLSVPSIAERIRKLEKNGVIDQFTVKLNRRAIGQHCTVYIFVQLNGSAETQKFREAVVQSEHVLECHHTSGEYDYMLKVALAEISELEGFIMHTLKANHNIVRSNTVFILSTLKEE</sequence>
<accession>A0A090ZKM0</accession>
<protein>
    <submittedName>
        <fullName evidence="5">AsnC family protein</fullName>
    </submittedName>
    <submittedName>
        <fullName evidence="6">Winged helix-turn-helix transcriptional regulator</fullName>
    </submittedName>
</protein>
<evidence type="ECO:0000256" key="1">
    <source>
        <dbReference type="ARBA" id="ARBA00023015"/>
    </source>
</evidence>
<proteinExistence type="predicted"/>
<reference evidence="6 8" key="2">
    <citation type="submission" date="2019-11" db="EMBL/GenBank/DDBJ databases">
        <title>Draft genome sequences of five Paenibacillus species of dairy origin.</title>
        <authorList>
            <person name="Olajide A.M."/>
            <person name="Chen S."/>
            <person name="Lapointe G."/>
        </authorList>
    </citation>
    <scope>NUCLEOTIDE SEQUENCE [LARGE SCALE GENOMIC DNA]</scope>
    <source>
        <strain evidence="6 8">3CT49</strain>
    </source>
</reference>